<proteinExistence type="predicted"/>
<protein>
    <submittedName>
        <fullName evidence="1">Uncharacterized protein</fullName>
    </submittedName>
</protein>
<accession>A0A392VF20</accession>
<feature type="non-terminal residue" evidence="1">
    <location>
        <position position="62"/>
    </location>
</feature>
<name>A0A392VF20_9FABA</name>
<evidence type="ECO:0000313" key="2">
    <source>
        <dbReference type="Proteomes" id="UP000265520"/>
    </source>
</evidence>
<organism evidence="1 2">
    <name type="scientific">Trifolium medium</name>
    <dbReference type="NCBI Taxonomy" id="97028"/>
    <lineage>
        <taxon>Eukaryota</taxon>
        <taxon>Viridiplantae</taxon>
        <taxon>Streptophyta</taxon>
        <taxon>Embryophyta</taxon>
        <taxon>Tracheophyta</taxon>
        <taxon>Spermatophyta</taxon>
        <taxon>Magnoliopsida</taxon>
        <taxon>eudicotyledons</taxon>
        <taxon>Gunneridae</taxon>
        <taxon>Pentapetalae</taxon>
        <taxon>rosids</taxon>
        <taxon>fabids</taxon>
        <taxon>Fabales</taxon>
        <taxon>Fabaceae</taxon>
        <taxon>Papilionoideae</taxon>
        <taxon>50 kb inversion clade</taxon>
        <taxon>NPAAA clade</taxon>
        <taxon>Hologalegina</taxon>
        <taxon>IRL clade</taxon>
        <taxon>Trifolieae</taxon>
        <taxon>Trifolium</taxon>
    </lineage>
</organism>
<dbReference type="AlphaFoldDB" id="A0A392VF20"/>
<dbReference type="EMBL" id="LXQA011154775">
    <property type="protein sequence ID" value="MCI86988.1"/>
    <property type="molecule type" value="Genomic_DNA"/>
</dbReference>
<keyword evidence="2" id="KW-1185">Reference proteome</keyword>
<sequence length="62" mass="7006">MSTTSPVTTDMEWKKTLPGSWECNIDAARFLNAFVRRLEGQPEVCEAEALRLLEALKYGCNN</sequence>
<evidence type="ECO:0000313" key="1">
    <source>
        <dbReference type="EMBL" id="MCI86988.1"/>
    </source>
</evidence>
<reference evidence="1 2" key="1">
    <citation type="journal article" date="2018" name="Front. Plant Sci.">
        <title>Red Clover (Trifolium pratense) and Zigzag Clover (T. medium) - A Picture of Genomic Similarities and Differences.</title>
        <authorList>
            <person name="Dluhosova J."/>
            <person name="Istvanek J."/>
            <person name="Nedelnik J."/>
            <person name="Repkova J."/>
        </authorList>
    </citation>
    <scope>NUCLEOTIDE SEQUENCE [LARGE SCALE GENOMIC DNA]</scope>
    <source>
        <strain evidence="2">cv. 10/8</strain>
        <tissue evidence="1">Leaf</tissue>
    </source>
</reference>
<dbReference type="Proteomes" id="UP000265520">
    <property type="component" value="Unassembled WGS sequence"/>
</dbReference>
<comment type="caution">
    <text evidence="1">The sequence shown here is derived from an EMBL/GenBank/DDBJ whole genome shotgun (WGS) entry which is preliminary data.</text>
</comment>